<sequence length="106" mass="11735">MGPSGANPTARKTFIQIDRKNGTYYKRDSSKFVSLPGSFTELTVFAFFQTTCLRPSRPDSMQQSNKPNIVAGFGGFTFISAVNDFLHAPNTLTVLEETLLLLLLQN</sequence>
<gene>
    <name evidence="1" type="ORF">WA026_022628</name>
</gene>
<organism evidence="1 2">
    <name type="scientific">Henosepilachna vigintioctopunctata</name>
    <dbReference type="NCBI Taxonomy" id="420089"/>
    <lineage>
        <taxon>Eukaryota</taxon>
        <taxon>Metazoa</taxon>
        <taxon>Ecdysozoa</taxon>
        <taxon>Arthropoda</taxon>
        <taxon>Hexapoda</taxon>
        <taxon>Insecta</taxon>
        <taxon>Pterygota</taxon>
        <taxon>Neoptera</taxon>
        <taxon>Endopterygota</taxon>
        <taxon>Coleoptera</taxon>
        <taxon>Polyphaga</taxon>
        <taxon>Cucujiformia</taxon>
        <taxon>Coccinelloidea</taxon>
        <taxon>Coccinellidae</taxon>
        <taxon>Epilachninae</taxon>
        <taxon>Epilachnini</taxon>
        <taxon>Henosepilachna</taxon>
    </lineage>
</organism>
<evidence type="ECO:0000313" key="2">
    <source>
        <dbReference type="Proteomes" id="UP001431783"/>
    </source>
</evidence>
<reference evidence="1 2" key="1">
    <citation type="submission" date="2023-03" db="EMBL/GenBank/DDBJ databases">
        <title>Genome insight into feeding habits of ladybird beetles.</title>
        <authorList>
            <person name="Li H.-S."/>
            <person name="Huang Y.-H."/>
            <person name="Pang H."/>
        </authorList>
    </citation>
    <scope>NUCLEOTIDE SEQUENCE [LARGE SCALE GENOMIC DNA]</scope>
    <source>
        <strain evidence="1">SYSU_2023b</strain>
        <tissue evidence="1">Whole body</tissue>
    </source>
</reference>
<proteinExistence type="predicted"/>
<keyword evidence="2" id="KW-1185">Reference proteome</keyword>
<name>A0AAW1UCY3_9CUCU</name>
<accession>A0AAW1UCY3</accession>
<evidence type="ECO:0000313" key="1">
    <source>
        <dbReference type="EMBL" id="KAK9878556.1"/>
    </source>
</evidence>
<dbReference type="AlphaFoldDB" id="A0AAW1UCY3"/>
<dbReference type="Proteomes" id="UP001431783">
    <property type="component" value="Unassembled WGS sequence"/>
</dbReference>
<comment type="caution">
    <text evidence="1">The sequence shown here is derived from an EMBL/GenBank/DDBJ whole genome shotgun (WGS) entry which is preliminary data.</text>
</comment>
<dbReference type="EMBL" id="JARQZJ010000050">
    <property type="protein sequence ID" value="KAK9878556.1"/>
    <property type="molecule type" value="Genomic_DNA"/>
</dbReference>
<protein>
    <submittedName>
        <fullName evidence="1">Uncharacterized protein</fullName>
    </submittedName>
</protein>